<comment type="similarity">
    <text evidence="5">Belongs to the CMP-NeuNAc synthase family.</text>
</comment>
<reference evidence="13" key="1">
    <citation type="journal article" date="2019" name="Int. J. Syst. Evol. Microbiol.">
        <title>The Global Catalogue of Microorganisms (GCM) 10K type strain sequencing project: providing services to taxonomists for standard genome sequencing and annotation.</title>
        <authorList>
            <consortium name="The Broad Institute Genomics Platform"/>
            <consortium name="The Broad Institute Genome Sequencing Center for Infectious Disease"/>
            <person name="Wu L."/>
            <person name="Ma J."/>
        </authorList>
    </citation>
    <scope>NUCLEOTIDE SEQUENCE [LARGE SCALE GENOMIC DNA]</scope>
    <source>
        <strain evidence="13">JCM 12763</strain>
    </source>
</reference>
<dbReference type="RefSeq" id="WP_386395142.1">
    <property type="nucleotide sequence ID" value="NZ_JBHSPT010000019.1"/>
</dbReference>
<dbReference type="InterPro" id="IPR050793">
    <property type="entry name" value="CMP-NeuNAc_synthase"/>
</dbReference>
<evidence type="ECO:0000256" key="5">
    <source>
        <dbReference type="ARBA" id="ARBA00010726"/>
    </source>
</evidence>
<dbReference type="SFLD" id="SFLDS00003">
    <property type="entry name" value="Haloacid_Dehalogenase"/>
    <property type="match status" value="1"/>
</dbReference>
<comment type="similarity">
    <text evidence="4">Belongs to the KdsC family.</text>
</comment>
<comment type="cofactor">
    <cofactor evidence="2">
        <name>Mg(2+)</name>
        <dbReference type="ChEBI" id="CHEBI:18420"/>
    </cofactor>
</comment>
<dbReference type="SUPFAM" id="SSF56784">
    <property type="entry name" value="HAD-like"/>
    <property type="match status" value="1"/>
</dbReference>
<comment type="pathway">
    <text evidence="3">Amino-sugar metabolism; N-acetylneuraminate metabolism.</text>
</comment>
<keyword evidence="8" id="KW-0479">Metal-binding</keyword>
<dbReference type="InterPro" id="IPR029044">
    <property type="entry name" value="Nucleotide-diphossugar_trans"/>
</dbReference>
<feature type="region of interest" description="Disordered" evidence="11">
    <location>
        <begin position="159"/>
        <end position="184"/>
    </location>
</feature>
<dbReference type="Proteomes" id="UP001596242">
    <property type="component" value="Unassembled WGS sequence"/>
</dbReference>
<evidence type="ECO:0000256" key="7">
    <source>
        <dbReference type="ARBA" id="ARBA00012491"/>
    </source>
</evidence>
<dbReference type="EC" id="2.7.7.43" evidence="7"/>
<dbReference type="InterPro" id="IPR023214">
    <property type="entry name" value="HAD_sf"/>
</dbReference>
<evidence type="ECO:0000256" key="10">
    <source>
        <dbReference type="ARBA" id="ARBA00022842"/>
    </source>
</evidence>
<keyword evidence="10" id="KW-0460">Magnesium</keyword>
<dbReference type="SFLD" id="SFLDG01138">
    <property type="entry name" value="C1.6.2:_Deoxy-d-mannose-octulo"/>
    <property type="match status" value="1"/>
</dbReference>
<dbReference type="Gene3D" id="3.40.50.1000">
    <property type="entry name" value="HAD superfamily/HAD-like"/>
    <property type="match status" value="1"/>
</dbReference>
<dbReference type="Gene3D" id="3.90.550.10">
    <property type="entry name" value="Spore Coat Polysaccharide Biosynthesis Protein SpsA, Chain A"/>
    <property type="match status" value="1"/>
</dbReference>
<evidence type="ECO:0000256" key="11">
    <source>
        <dbReference type="SAM" id="MobiDB-lite"/>
    </source>
</evidence>
<dbReference type="SUPFAM" id="SSF53448">
    <property type="entry name" value="Nucleotide-diphospho-sugar transferases"/>
    <property type="match status" value="1"/>
</dbReference>
<comment type="caution">
    <text evidence="12">The sequence shown here is derived from an EMBL/GenBank/DDBJ whole genome shotgun (WGS) entry which is preliminary data.</text>
</comment>
<dbReference type="InterPro" id="IPR010023">
    <property type="entry name" value="KdsC_fam"/>
</dbReference>
<dbReference type="PANTHER" id="PTHR21485:SF3">
    <property type="entry name" value="N-ACYLNEURAMINATE CYTIDYLYLTRANSFERASE"/>
    <property type="match status" value="1"/>
</dbReference>
<evidence type="ECO:0000256" key="6">
    <source>
        <dbReference type="ARBA" id="ARBA00011881"/>
    </source>
</evidence>
<keyword evidence="12" id="KW-0808">Transferase</keyword>
<evidence type="ECO:0000256" key="4">
    <source>
        <dbReference type="ARBA" id="ARBA00005893"/>
    </source>
</evidence>
<dbReference type="PANTHER" id="PTHR21485">
    <property type="entry name" value="HAD SUPERFAMILY MEMBERS CMAS AND KDSC"/>
    <property type="match status" value="1"/>
</dbReference>
<keyword evidence="13" id="KW-1185">Reference proteome</keyword>
<protein>
    <recommendedName>
        <fullName evidence="7">N-acylneuraminate cytidylyltransferase</fullName>
        <ecNumber evidence="7">2.7.7.43</ecNumber>
    </recommendedName>
</protein>
<keyword evidence="12" id="KW-0548">Nucleotidyltransferase</keyword>
<comment type="subunit">
    <text evidence="6">Homotetramer.</text>
</comment>
<evidence type="ECO:0000256" key="2">
    <source>
        <dbReference type="ARBA" id="ARBA00001946"/>
    </source>
</evidence>
<dbReference type="Pfam" id="PF08282">
    <property type="entry name" value="Hydrolase_3"/>
    <property type="match status" value="1"/>
</dbReference>
<dbReference type="CDD" id="cd01630">
    <property type="entry name" value="HAD_KDO-like"/>
    <property type="match status" value="1"/>
</dbReference>
<proteinExistence type="inferred from homology"/>
<dbReference type="EMBL" id="JBHSPT010000019">
    <property type="protein sequence ID" value="MFC6055619.1"/>
    <property type="molecule type" value="Genomic_DNA"/>
</dbReference>
<evidence type="ECO:0000256" key="3">
    <source>
        <dbReference type="ARBA" id="ARBA00005141"/>
    </source>
</evidence>
<comment type="catalytic activity">
    <reaction evidence="1">
        <text>an N-acylneuraminate + CTP = a CMP-N-acyl-beta-neuraminate + diphosphate</text>
        <dbReference type="Rhea" id="RHEA:11344"/>
        <dbReference type="ChEBI" id="CHEBI:33019"/>
        <dbReference type="ChEBI" id="CHEBI:37563"/>
        <dbReference type="ChEBI" id="CHEBI:60073"/>
        <dbReference type="ChEBI" id="CHEBI:68671"/>
        <dbReference type="EC" id="2.7.7.43"/>
    </reaction>
</comment>
<dbReference type="GO" id="GO:0016779">
    <property type="term" value="F:nucleotidyltransferase activity"/>
    <property type="evidence" value="ECO:0007669"/>
    <property type="project" value="UniProtKB-KW"/>
</dbReference>
<dbReference type="SFLD" id="SFLDG01136">
    <property type="entry name" value="C1.6:_Phosphoserine_Phosphatas"/>
    <property type="match status" value="1"/>
</dbReference>
<evidence type="ECO:0000256" key="1">
    <source>
        <dbReference type="ARBA" id="ARBA00001862"/>
    </source>
</evidence>
<evidence type="ECO:0000313" key="13">
    <source>
        <dbReference type="Proteomes" id="UP001596242"/>
    </source>
</evidence>
<evidence type="ECO:0000256" key="9">
    <source>
        <dbReference type="ARBA" id="ARBA00022801"/>
    </source>
</evidence>
<dbReference type="Pfam" id="PF02348">
    <property type="entry name" value="CTP_transf_3"/>
    <property type="match status" value="1"/>
</dbReference>
<evidence type="ECO:0000256" key="8">
    <source>
        <dbReference type="ARBA" id="ARBA00022723"/>
    </source>
</evidence>
<gene>
    <name evidence="12" type="ORF">ACFP50_09140</name>
</gene>
<dbReference type="CDD" id="cd02513">
    <property type="entry name" value="CMP-NeuAc_Synthase"/>
    <property type="match status" value="1"/>
</dbReference>
<accession>A0ABW1LWV1</accession>
<evidence type="ECO:0000313" key="12">
    <source>
        <dbReference type="EMBL" id="MFC6055619.1"/>
    </source>
</evidence>
<sequence>MSSPQAGRSTPVRRVLAVIPARGGSKGVPAKNLAPVGGAPLVTRAVRECRAARHVTDVVVSTDDQAIAAAARQAGAEVVMRPAAIAGDLATSEAAVLHALDAHEALHGAAVDVVLLVQCTSPFLIREDIDGVAGAVAEQGADTAVTVAPFHGFVWRDATGEEPAGETDGSGGFGVNHDKSFRPRRQDRPQDLLETGAAYAMDAAGFREHKHRFFGRTELVRTDPARVLEIDDPHDLARARALAPLFDASRPGALPTADDIDAVVLDFDGTQTDDRVLIDATGQEFVSVHRGDGLGIAALRRSGLKMLVLSTEQNPVVAARARKLKIPVLHGIDRKDLALKQWCEEQGIAPERVLYVGNDVNDLPCFALVGWPVAVASAHDVVRGAARAVTTLPGGDGAVREIAGWILGPSLDSLPK</sequence>
<organism evidence="12 13">
    <name type="scientific">Streptomyces pratens</name>
    <dbReference type="NCBI Taxonomy" id="887456"/>
    <lineage>
        <taxon>Bacteria</taxon>
        <taxon>Bacillati</taxon>
        <taxon>Actinomycetota</taxon>
        <taxon>Actinomycetes</taxon>
        <taxon>Kitasatosporales</taxon>
        <taxon>Streptomycetaceae</taxon>
        <taxon>Streptomyces</taxon>
    </lineage>
</organism>
<dbReference type="InterPro" id="IPR003329">
    <property type="entry name" value="Cytidylyl_trans"/>
</dbReference>
<keyword evidence="9" id="KW-0378">Hydrolase</keyword>
<name>A0ABW1LWV1_9ACTN</name>
<dbReference type="InterPro" id="IPR036412">
    <property type="entry name" value="HAD-like_sf"/>
</dbReference>